<protein>
    <submittedName>
        <fullName evidence="1">Uncharacterized protein</fullName>
    </submittedName>
</protein>
<gene>
    <name evidence="1" type="ORF">NQ314_004978</name>
</gene>
<evidence type="ECO:0000313" key="1">
    <source>
        <dbReference type="EMBL" id="KAJ8964335.1"/>
    </source>
</evidence>
<dbReference type="AlphaFoldDB" id="A0AAV8ZIK6"/>
<dbReference type="InterPro" id="IPR045107">
    <property type="entry name" value="SAC3/GANP/THP3"/>
</dbReference>
<dbReference type="PANTHER" id="PTHR12436">
    <property type="entry name" value="80 KDA MCM3-ASSOCIATED PROTEIN"/>
    <property type="match status" value="1"/>
</dbReference>
<accession>A0AAV8ZIK6</accession>
<reference evidence="1" key="1">
    <citation type="journal article" date="2023" name="Insect Mol. Biol.">
        <title>Genome sequencing provides insights into the evolution of gene families encoding plant cell wall-degrading enzymes in longhorned beetles.</title>
        <authorList>
            <person name="Shin N.R."/>
            <person name="Okamura Y."/>
            <person name="Kirsch R."/>
            <person name="Pauchet Y."/>
        </authorList>
    </citation>
    <scope>NUCLEOTIDE SEQUENCE</scope>
    <source>
        <strain evidence="1">RBIC_L_NR</strain>
    </source>
</reference>
<dbReference type="PANTHER" id="PTHR12436:SF4">
    <property type="entry name" value="LEUKOCYTE RECEPTOR CLUSTER MEMBER 8"/>
    <property type="match status" value="1"/>
</dbReference>
<dbReference type="EMBL" id="JANEYF010001375">
    <property type="protein sequence ID" value="KAJ8964335.1"/>
    <property type="molecule type" value="Genomic_DNA"/>
</dbReference>
<name>A0AAV8ZIK6_9CUCU</name>
<dbReference type="Gene3D" id="1.25.40.990">
    <property type="match status" value="1"/>
</dbReference>
<comment type="caution">
    <text evidence="1">The sequence shown here is derived from an EMBL/GenBank/DDBJ whole genome shotgun (WGS) entry which is preliminary data.</text>
</comment>
<sequence length="62" mass="7506">MALSAWGSGNFHKFFTLYREAPIMTGYLVDWFIDRERKDYLKCIIKRYVLILLNCCLMDKFF</sequence>
<dbReference type="Proteomes" id="UP001162156">
    <property type="component" value="Unassembled WGS sequence"/>
</dbReference>
<organism evidence="1 2">
    <name type="scientific">Rhamnusium bicolor</name>
    <dbReference type="NCBI Taxonomy" id="1586634"/>
    <lineage>
        <taxon>Eukaryota</taxon>
        <taxon>Metazoa</taxon>
        <taxon>Ecdysozoa</taxon>
        <taxon>Arthropoda</taxon>
        <taxon>Hexapoda</taxon>
        <taxon>Insecta</taxon>
        <taxon>Pterygota</taxon>
        <taxon>Neoptera</taxon>
        <taxon>Endopterygota</taxon>
        <taxon>Coleoptera</taxon>
        <taxon>Polyphaga</taxon>
        <taxon>Cucujiformia</taxon>
        <taxon>Chrysomeloidea</taxon>
        <taxon>Cerambycidae</taxon>
        <taxon>Lepturinae</taxon>
        <taxon>Rhagiini</taxon>
        <taxon>Rhamnusium</taxon>
    </lineage>
</organism>
<keyword evidence="2" id="KW-1185">Reference proteome</keyword>
<evidence type="ECO:0000313" key="2">
    <source>
        <dbReference type="Proteomes" id="UP001162156"/>
    </source>
</evidence>
<dbReference type="GO" id="GO:0005634">
    <property type="term" value="C:nucleus"/>
    <property type="evidence" value="ECO:0007669"/>
    <property type="project" value="TreeGrafter"/>
</dbReference>
<proteinExistence type="predicted"/>